<feature type="active site" description="Proton acceptor" evidence="14">
    <location>
        <position position="92"/>
    </location>
</feature>
<evidence type="ECO:0000256" key="7">
    <source>
        <dbReference type="ARBA" id="ARBA00022679"/>
    </source>
</evidence>
<sequence>MSKQSIKRLSRQQLQEALQELGQPKFRAQQVYEWVYGKHAASFDEMTNLPKALRETLAESYELSFPEVAHKALSSDGTEKYVVRFADGACVETVGIPSANGQRLTVCFSTQAGCSMACSFCATGKQGLTRNLTCGEMVDQVALVGRQMGRRVTNVVAMGQGEPFANFDAVRAALEIMNDPKALGIAARQITVSTCGILSGIRRFSEIPEQFTLAVSLHSADQATRDKLMPSMAHQTLPALRQAIVSYTAKTNRRVTLEYILLAGENDSDAHLEALTEFARGLLCHVNLIPLNAVDGSSFKPSDHATVGKWVRALEKAGVQATVRRSKGGDIAGACGQLKNEMPAPYRP</sequence>
<accession>A0A7C9NA38</accession>
<dbReference type="InterPro" id="IPR004383">
    <property type="entry name" value="rRNA_lsu_MTrfase_RlmN/Cfr"/>
</dbReference>
<dbReference type="InterPro" id="IPR013785">
    <property type="entry name" value="Aldolase_TIM"/>
</dbReference>
<dbReference type="GO" id="GO:0070040">
    <property type="term" value="F:rRNA (adenine(2503)-C2-)-methyltransferase activity"/>
    <property type="evidence" value="ECO:0007669"/>
    <property type="project" value="UniProtKB-UniRule"/>
</dbReference>
<keyword evidence="13 14" id="KW-1015">Disulfide bond</keyword>
<evidence type="ECO:0000256" key="6">
    <source>
        <dbReference type="ARBA" id="ARBA00022603"/>
    </source>
</evidence>
<dbReference type="SFLD" id="SFLDG01062">
    <property type="entry name" value="methyltransferase_(Class_A)"/>
    <property type="match status" value="1"/>
</dbReference>
<evidence type="ECO:0000256" key="14">
    <source>
        <dbReference type="HAMAP-Rule" id="MF_01849"/>
    </source>
</evidence>
<dbReference type="PANTHER" id="PTHR30544:SF5">
    <property type="entry name" value="RADICAL SAM CORE DOMAIN-CONTAINING PROTEIN"/>
    <property type="match status" value="1"/>
</dbReference>
<comment type="subcellular location">
    <subcellularLocation>
        <location evidence="1 14">Cytoplasm</location>
    </subcellularLocation>
</comment>
<dbReference type="GO" id="GO:0070475">
    <property type="term" value="P:rRNA base methylation"/>
    <property type="evidence" value="ECO:0007669"/>
    <property type="project" value="UniProtKB-UniRule"/>
</dbReference>
<evidence type="ECO:0000259" key="15">
    <source>
        <dbReference type="PROSITE" id="PS51918"/>
    </source>
</evidence>
<evidence type="ECO:0000256" key="4">
    <source>
        <dbReference type="ARBA" id="ARBA00022490"/>
    </source>
</evidence>
<dbReference type="GO" id="GO:0046872">
    <property type="term" value="F:metal ion binding"/>
    <property type="evidence" value="ECO:0007669"/>
    <property type="project" value="UniProtKB-KW"/>
</dbReference>
<dbReference type="GO" id="GO:0019843">
    <property type="term" value="F:rRNA binding"/>
    <property type="evidence" value="ECO:0007669"/>
    <property type="project" value="UniProtKB-UniRule"/>
</dbReference>
<dbReference type="InterPro" id="IPR058240">
    <property type="entry name" value="rSAM_sf"/>
</dbReference>
<comment type="catalytic activity">
    <reaction evidence="14">
        <text>adenosine(2503) in 23S rRNA + 2 reduced [2Fe-2S]-[ferredoxin] + 2 S-adenosyl-L-methionine = 2-methyladenosine(2503) in 23S rRNA + 5'-deoxyadenosine + L-methionine + 2 oxidized [2Fe-2S]-[ferredoxin] + S-adenosyl-L-homocysteine</text>
        <dbReference type="Rhea" id="RHEA:42916"/>
        <dbReference type="Rhea" id="RHEA-COMP:10000"/>
        <dbReference type="Rhea" id="RHEA-COMP:10001"/>
        <dbReference type="Rhea" id="RHEA-COMP:10152"/>
        <dbReference type="Rhea" id="RHEA-COMP:10282"/>
        <dbReference type="ChEBI" id="CHEBI:17319"/>
        <dbReference type="ChEBI" id="CHEBI:33737"/>
        <dbReference type="ChEBI" id="CHEBI:33738"/>
        <dbReference type="ChEBI" id="CHEBI:57844"/>
        <dbReference type="ChEBI" id="CHEBI:57856"/>
        <dbReference type="ChEBI" id="CHEBI:59789"/>
        <dbReference type="ChEBI" id="CHEBI:74411"/>
        <dbReference type="ChEBI" id="CHEBI:74497"/>
        <dbReference type="EC" id="2.1.1.192"/>
    </reaction>
</comment>
<evidence type="ECO:0000256" key="13">
    <source>
        <dbReference type="ARBA" id="ARBA00023157"/>
    </source>
</evidence>
<proteinExistence type="inferred from homology"/>
<keyword evidence="3 14" id="KW-0004">4Fe-4S</keyword>
<dbReference type="HAMAP" id="MF_01849">
    <property type="entry name" value="RNA_methyltr_RlmN"/>
    <property type="match status" value="1"/>
</dbReference>
<feature type="binding site" evidence="14">
    <location>
        <position position="193"/>
    </location>
    <ligand>
        <name>S-adenosyl-L-methionine</name>
        <dbReference type="ChEBI" id="CHEBI:59789"/>
    </ligand>
</feature>
<dbReference type="Gene3D" id="3.20.20.70">
    <property type="entry name" value="Aldolase class I"/>
    <property type="match status" value="1"/>
</dbReference>
<dbReference type="InterPro" id="IPR040072">
    <property type="entry name" value="Methyltransferase_A"/>
</dbReference>
<feature type="active site" description="S-methylcysteine intermediate" evidence="14">
    <location>
        <position position="335"/>
    </location>
</feature>
<keyword evidence="12 14" id="KW-0411">Iron-sulfur</keyword>
<keyword evidence="9 14" id="KW-0819">tRNA processing</keyword>
<evidence type="ECO:0000256" key="3">
    <source>
        <dbReference type="ARBA" id="ARBA00022485"/>
    </source>
</evidence>
<dbReference type="GO" id="GO:0002935">
    <property type="term" value="F:tRNA (adenine(37)-C2)-methyltransferase activity"/>
    <property type="evidence" value="ECO:0007669"/>
    <property type="project" value="UniProtKB-UniRule"/>
</dbReference>
<comment type="miscellaneous">
    <text evidence="14">Reaction proceeds by a ping-pong mechanism involving intermediate methylation of a conserved cysteine residue.</text>
</comment>
<keyword evidence="4 14" id="KW-0963">Cytoplasm</keyword>
<comment type="catalytic activity">
    <reaction evidence="14">
        <text>adenosine(37) in tRNA + 2 reduced [2Fe-2S]-[ferredoxin] + 2 S-adenosyl-L-methionine = 2-methyladenosine(37) in tRNA + 5'-deoxyadenosine + L-methionine + 2 oxidized [2Fe-2S]-[ferredoxin] + S-adenosyl-L-homocysteine</text>
        <dbReference type="Rhea" id="RHEA:43332"/>
        <dbReference type="Rhea" id="RHEA-COMP:10000"/>
        <dbReference type="Rhea" id="RHEA-COMP:10001"/>
        <dbReference type="Rhea" id="RHEA-COMP:10162"/>
        <dbReference type="Rhea" id="RHEA-COMP:10485"/>
        <dbReference type="ChEBI" id="CHEBI:17319"/>
        <dbReference type="ChEBI" id="CHEBI:33737"/>
        <dbReference type="ChEBI" id="CHEBI:33738"/>
        <dbReference type="ChEBI" id="CHEBI:57844"/>
        <dbReference type="ChEBI" id="CHEBI:57856"/>
        <dbReference type="ChEBI" id="CHEBI:59789"/>
        <dbReference type="ChEBI" id="CHEBI:74411"/>
        <dbReference type="ChEBI" id="CHEBI:74497"/>
        <dbReference type="EC" id="2.1.1.192"/>
    </reaction>
</comment>
<dbReference type="GO" id="GO:0005737">
    <property type="term" value="C:cytoplasm"/>
    <property type="evidence" value="ECO:0007669"/>
    <property type="project" value="UniProtKB-SubCell"/>
</dbReference>
<keyword evidence="11 14" id="KW-0408">Iron</keyword>
<dbReference type="EMBL" id="QWKH01000012">
    <property type="protein sequence ID" value="NBI34044.1"/>
    <property type="molecule type" value="Genomic_DNA"/>
</dbReference>
<evidence type="ECO:0000256" key="12">
    <source>
        <dbReference type="ARBA" id="ARBA00023014"/>
    </source>
</evidence>
<dbReference type="InterPro" id="IPR007197">
    <property type="entry name" value="rSAM"/>
</dbReference>
<feature type="domain" description="Radical SAM core" evidence="15">
    <location>
        <begin position="100"/>
        <end position="330"/>
    </location>
</feature>
<dbReference type="InterPro" id="IPR027492">
    <property type="entry name" value="RNA_MTrfase_RlmN"/>
</dbReference>
<dbReference type="SUPFAM" id="SSF102114">
    <property type="entry name" value="Radical SAM enzymes"/>
    <property type="match status" value="1"/>
</dbReference>
<evidence type="ECO:0000313" key="16">
    <source>
        <dbReference type="EMBL" id="NBI34044.1"/>
    </source>
</evidence>
<feature type="binding site" evidence="14">
    <location>
        <begin position="216"/>
        <end position="218"/>
    </location>
    <ligand>
        <name>S-adenosyl-L-methionine</name>
        <dbReference type="ChEBI" id="CHEBI:59789"/>
    </ligand>
</feature>
<dbReference type="Gene3D" id="1.10.150.530">
    <property type="match status" value="1"/>
</dbReference>
<keyword evidence="7 14" id="KW-0808">Transferase</keyword>
<evidence type="ECO:0000256" key="1">
    <source>
        <dbReference type="ARBA" id="ARBA00004496"/>
    </source>
</evidence>
<evidence type="ECO:0000256" key="5">
    <source>
        <dbReference type="ARBA" id="ARBA00022552"/>
    </source>
</evidence>
<organism evidence="16">
    <name type="scientific">Muribaculaceae bacterium Z82</name>
    <dbReference type="NCBI Taxonomy" id="2304548"/>
    <lineage>
        <taxon>Bacteria</taxon>
        <taxon>Pseudomonadati</taxon>
        <taxon>Bacteroidota</taxon>
        <taxon>Bacteroidia</taxon>
        <taxon>Bacteroidales</taxon>
        <taxon>Muribaculaceae</taxon>
    </lineage>
</organism>
<dbReference type="GO" id="GO:0030488">
    <property type="term" value="P:tRNA methylation"/>
    <property type="evidence" value="ECO:0007669"/>
    <property type="project" value="UniProtKB-UniRule"/>
</dbReference>
<evidence type="ECO:0000256" key="10">
    <source>
        <dbReference type="ARBA" id="ARBA00022723"/>
    </source>
</evidence>
<dbReference type="EC" id="2.1.1.192" evidence="14"/>
<dbReference type="SFLD" id="SFLDF00275">
    <property type="entry name" value="adenosine_C2_methyltransferase"/>
    <property type="match status" value="1"/>
</dbReference>
<dbReference type="CDD" id="cd01335">
    <property type="entry name" value="Radical_SAM"/>
    <property type="match status" value="1"/>
</dbReference>
<feature type="binding site" evidence="14">
    <location>
        <position position="118"/>
    </location>
    <ligand>
        <name>[4Fe-4S] cluster</name>
        <dbReference type="ChEBI" id="CHEBI:49883"/>
        <note>4Fe-4S-S-AdoMet</note>
    </ligand>
</feature>
<comment type="cofactor">
    <cofactor evidence="14">
        <name>[4Fe-4S] cluster</name>
        <dbReference type="ChEBI" id="CHEBI:49883"/>
    </cofactor>
    <text evidence="14">Binds 1 [4Fe-4S] cluster. The cluster is coordinated with 3 cysteines and an exchangeable S-adenosyl-L-methionine.</text>
</comment>
<comment type="similarity">
    <text evidence="2 14">Belongs to the radical SAM superfamily. RlmN family.</text>
</comment>
<keyword evidence="8 14" id="KW-0949">S-adenosyl-L-methionine</keyword>
<feature type="binding site" evidence="14">
    <location>
        <position position="114"/>
    </location>
    <ligand>
        <name>[4Fe-4S] cluster</name>
        <dbReference type="ChEBI" id="CHEBI:49883"/>
        <note>4Fe-4S-S-AdoMet</note>
    </ligand>
</feature>
<feature type="binding site" evidence="14">
    <location>
        <position position="292"/>
    </location>
    <ligand>
        <name>S-adenosyl-L-methionine</name>
        <dbReference type="ChEBI" id="CHEBI:59789"/>
    </ligand>
</feature>
<dbReference type="AlphaFoldDB" id="A0A7C9NA38"/>
<evidence type="ECO:0000256" key="8">
    <source>
        <dbReference type="ARBA" id="ARBA00022691"/>
    </source>
</evidence>
<protein>
    <recommendedName>
        <fullName evidence="14">Probable dual-specificity RNA methyltransferase RlmN</fullName>
        <ecNumber evidence="14">2.1.1.192</ecNumber>
    </recommendedName>
    <alternativeName>
        <fullName evidence="14">23S rRNA (adenine(2503)-C(2))-methyltransferase</fullName>
    </alternativeName>
    <alternativeName>
        <fullName evidence="14">23S rRNA m2A2503 methyltransferase</fullName>
    </alternativeName>
    <alternativeName>
        <fullName evidence="14">Ribosomal RNA large subunit methyltransferase N</fullName>
    </alternativeName>
    <alternativeName>
        <fullName evidence="14">tRNA (adenine(37)-C(2))-methyltransferase</fullName>
    </alternativeName>
    <alternativeName>
        <fullName evidence="14">tRNA m2A37 methyltransferase</fullName>
    </alternativeName>
</protein>
<keyword evidence="10 14" id="KW-0479">Metal-binding</keyword>
<comment type="caution">
    <text evidence="14">Lacks conserved residue(s) required for the propagation of feature annotation.</text>
</comment>
<feature type="binding site" evidence="14">
    <location>
        <begin position="161"/>
        <end position="162"/>
    </location>
    <ligand>
        <name>S-adenosyl-L-methionine</name>
        <dbReference type="ChEBI" id="CHEBI:59789"/>
    </ligand>
</feature>
<reference evidence="16" key="1">
    <citation type="submission" date="2018-08" db="EMBL/GenBank/DDBJ databases">
        <title>Murine metabolic-syndrome-specific gut microbial biobank.</title>
        <authorList>
            <person name="Liu C."/>
        </authorList>
    </citation>
    <scope>NUCLEOTIDE SEQUENCE [LARGE SCALE GENOMIC DNA]</scope>
    <source>
        <strain evidence="16">Z82</strain>
    </source>
</reference>
<dbReference type="SFLD" id="SFLDS00029">
    <property type="entry name" value="Radical_SAM"/>
    <property type="match status" value="1"/>
</dbReference>
<dbReference type="PIRSF" id="PIRSF006004">
    <property type="entry name" value="CHP00048"/>
    <property type="match status" value="1"/>
</dbReference>
<keyword evidence="5 14" id="KW-0698">rRNA processing</keyword>
<dbReference type="GO" id="GO:0051539">
    <property type="term" value="F:4 iron, 4 sulfur cluster binding"/>
    <property type="evidence" value="ECO:0007669"/>
    <property type="project" value="UniProtKB-UniRule"/>
</dbReference>
<comment type="caution">
    <text evidence="16">The sequence shown here is derived from an EMBL/GenBank/DDBJ whole genome shotgun (WGS) entry which is preliminary data.</text>
</comment>
<keyword evidence="6 14" id="KW-0489">Methyltransferase</keyword>
<dbReference type="NCBIfam" id="TIGR00048">
    <property type="entry name" value="rRNA_mod_RlmN"/>
    <property type="match status" value="1"/>
</dbReference>
<dbReference type="PROSITE" id="PS51918">
    <property type="entry name" value="RADICAL_SAM"/>
    <property type="match status" value="1"/>
</dbReference>
<dbReference type="InterPro" id="IPR048641">
    <property type="entry name" value="RlmN_N"/>
</dbReference>
<evidence type="ECO:0000256" key="11">
    <source>
        <dbReference type="ARBA" id="ARBA00023004"/>
    </source>
</evidence>
<dbReference type="FunFam" id="3.20.20.70:FF:000014">
    <property type="entry name" value="Probable dual-specificity RNA methyltransferase RlmN"/>
    <property type="match status" value="1"/>
</dbReference>
<name>A0A7C9NA38_9BACT</name>
<evidence type="ECO:0000256" key="9">
    <source>
        <dbReference type="ARBA" id="ARBA00022694"/>
    </source>
</evidence>
<gene>
    <name evidence="14 16" type="primary">rlmN</name>
    <name evidence="16" type="ORF">D1639_03160</name>
</gene>
<dbReference type="Pfam" id="PF21016">
    <property type="entry name" value="RlmN_N"/>
    <property type="match status" value="1"/>
</dbReference>
<comment type="function">
    <text evidence="14">Specifically methylates position 2 of adenine 2503 in 23S rRNA and position 2 of adenine 37 in tRNAs.</text>
</comment>
<dbReference type="Pfam" id="PF04055">
    <property type="entry name" value="Radical_SAM"/>
    <property type="match status" value="1"/>
</dbReference>
<dbReference type="GO" id="GO:0000049">
    <property type="term" value="F:tRNA binding"/>
    <property type="evidence" value="ECO:0007669"/>
    <property type="project" value="UniProtKB-UniRule"/>
</dbReference>
<dbReference type="PANTHER" id="PTHR30544">
    <property type="entry name" value="23S RRNA METHYLTRANSFERASE"/>
    <property type="match status" value="1"/>
</dbReference>
<feature type="binding site" evidence="14">
    <location>
        <position position="121"/>
    </location>
    <ligand>
        <name>[4Fe-4S] cluster</name>
        <dbReference type="ChEBI" id="CHEBI:49883"/>
        <note>4Fe-4S-S-AdoMet</note>
    </ligand>
</feature>
<evidence type="ECO:0000256" key="2">
    <source>
        <dbReference type="ARBA" id="ARBA00007544"/>
    </source>
</evidence>